<dbReference type="Pfam" id="PF00106">
    <property type="entry name" value="adh_short"/>
    <property type="match status" value="1"/>
</dbReference>
<keyword evidence="5" id="KW-1185">Reference proteome</keyword>
<reference evidence="4 5" key="1">
    <citation type="submission" date="2021-01" db="EMBL/GenBank/DDBJ databases">
        <title>Whole genome shotgun sequence of Planobispora siamensis NBRC 107568.</title>
        <authorList>
            <person name="Komaki H."/>
            <person name="Tamura T."/>
        </authorList>
    </citation>
    <scope>NUCLEOTIDE SEQUENCE [LARGE SCALE GENOMIC DNA]</scope>
    <source>
        <strain evidence="4 5">NBRC 107568</strain>
    </source>
</reference>
<dbReference type="PRINTS" id="PR00080">
    <property type="entry name" value="SDRFAMILY"/>
</dbReference>
<dbReference type="InterPro" id="IPR002347">
    <property type="entry name" value="SDR_fam"/>
</dbReference>
<gene>
    <name evidence="4" type="ORF">Psi01_50790</name>
</gene>
<dbReference type="PANTHER" id="PTHR43976">
    <property type="entry name" value="SHORT CHAIN DEHYDROGENASE"/>
    <property type="match status" value="1"/>
</dbReference>
<evidence type="ECO:0000313" key="5">
    <source>
        <dbReference type="Proteomes" id="UP000619788"/>
    </source>
</evidence>
<sequence length="292" mass="30347">MSINAQTSKTIPAAPGRSWFVTGASSGIGRELTLAALGRGDRVAAAARRTDGITDLAGRFPGRFLALELDVRDEEAVRGGVDRAVAEFGRLDVVANNAGYGLFGAVEEVSDAQARAVFDTNVFGALNVLRAVLPALRAQRSGHVLQGSSVYGQTAHPGVGLLSATKYALEGLSDALVAELAPLGVKVTLVEPGYTATSFLSNLAFAEPVADYDVTVRAVQGSLGDLPSEAFIDPAAVARAVLEVVDAERPPLRLTLGGQAEGDVRASLVARLRDLDEWGTVTRGVDRAPVAS</sequence>
<evidence type="ECO:0000256" key="3">
    <source>
        <dbReference type="RuleBase" id="RU000363"/>
    </source>
</evidence>
<accession>A0A8J3SLB1</accession>
<keyword evidence="2" id="KW-0560">Oxidoreductase</keyword>
<comment type="similarity">
    <text evidence="1 3">Belongs to the short-chain dehydrogenases/reductases (SDR) family.</text>
</comment>
<dbReference type="InterPro" id="IPR036291">
    <property type="entry name" value="NAD(P)-bd_dom_sf"/>
</dbReference>
<proteinExistence type="inferred from homology"/>
<dbReference type="Gene3D" id="3.40.50.720">
    <property type="entry name" value="NAD(P)-binding Rossmann-like Domain"/>
    <property type="match status" value="1"/>
</dbReference>
<dbReference type="SUPFAM" id="SSF51735">
    <property type="entry name" value="NAD(P)-binding Rossmann-fold domains"/>
    <property type="match status" value="1"/>
</dbReference>
<protein>
    <submittedName>
        <fullName evidence="4">Short-chain dehydrogenase/reductase</fullName>
    </submittedName>
</protein>
<comment type="caution">
    <text evidence="4">The sequence shown here is derived from an EMBL/GenBank/DDBJ whole genome shotgun (WGS) entry which is preliminary data.</text>
</comment>
<name>A0A8J3SLB1_9ACTN</name>
<dbReference type="InterPro" id="IPR051911">
    <property type="entry name" value="SDR_oxidoreductase"/>
</dbReference>
<evidence type="ECO:0000256" key="1">
    <source>
        <dbReference type="ARBA" id="ARBA00006484"/>
    </source>
</evidence>
<dbReference type="NCBIfam" id="NF006114">
    <property type="entry name" value="PRK08263.1"/>
    <property type="match status" value="1"/>
</dbReference>
<dbReference type="EMBL" id="BOOJ01000041">
    <property type="protein sequence ID" value="GIH94449.1"/>
    <property type="molecule type" value="Genomic_DNA"/>
</dbReference>
<dbReference type="AlphaFoldDB" id="A0A8J3SLB1"/>
<dbReference type="GO" id="GO:0016491">
    <property type="term" value="F:oxidoreductase activity"/>
    <property type="evidence" value="ECO:0007669"/>
    <property type="project" value="UniProtKB-KW"/>
</dbReference>
<dbReference type="PANTHER" id="PTHR43976:SF16">
    <property type="entry name" value="SHORT-CHAIN DEHYDROGENASE_REDUCTASE FAMILY PROTEIN"/>
    <property type="match status" value="1"/>
</dbReference>
<evidence type="ECO:0000313" key="4">
    <source>
        <dbReference type="EMBL" id="GIH94449.1"/>
    </source>
</evidence>
<organism evidence="4 5">
    <name type="scientific">Planobispora siamensis</name>
    <dbReference type="NCBI Taxonomy" id="936338"/>
    <lineage>
        <taxon>Bacteria</taxon>
        <taxon>Bacillati</taxon>
        <taxon>Actinomycetota</taxon>
        <taxon>Actinomycetes</taxon>
        <taxon>Streptosporangiales</taxon>
        <taxon>Streptosporangiaceae</taxon>
        <taxon>Planobispora</taxon>
    </lineage>
</organism>
<dbReference type="RefSeq" id="WP_204066581.1">
    <property type="nucleotide sequence ID" value="NZ_BOOJ01000041.1"/>
</dbReference>
<evidence type="ECO:0000256" key="2">
    <source>
        <dbReference type="ARBA" id="ARBA00023002"/>
    </source>
</evidence>
<dbReference type="CDD" id="cd05374">
    <property type="entry name" value="17beta-HSD-like_SDR_c"/>
    <property type="match status" value="1"/>
</dbReference>
<dbReference type="PRINTS" id="PR00081">
    <property type="entry name" value="GDHRDH"/>
</dbReference>
<dbReference type="Proteomes" id="UP000619788">
    <property type="component" value="Unassembled WGS sequence"/>
</dbReference>